<sequence length="124" mass="13631">MRLIGLKAMEGVVSSDALYASDTKVQLEIIIQPVLHNVNVTQVSLDKLRARFSAYALLYIIDNIGHLPDFRETGDNIENVKPLSVHGDLLEEVDVGAMALRVLQELFVRSNAATVRVAMGPLFA</sequence>
<comment type="caution">
    <text evidence="1">The sequence shown here is derived from an EMBL/GenBank/DDBJ whole genome shotgun (WGS) entry which is preliminary data.</text>
</comment>
<dbReference type="EMBL" id="RBNI01017460">
    <property type="protein sequence ID" value="RUP02595.1"/>
    <property type="molecule type" value="Genomic_DNA"/>
</dbReference>
<keyword evidence="2" id="KW-1185">Reference proteome</keyword>
<proteinExistence type="predicted"/>
<dbReference type="OrthoDB" id="274691at2759"/>
<evidence type="ECO:0000313" key="1">
    <source>
        <dbReference type="EMBL" id="RUP02595.1"/>
    </source>
</evidence>
<reference evidence="1 2" key="1">
    <citation type="journal article" date="2018" name="New Phytol.">
        <title>Phylogenomics of Endogonaceae and evolution of mycorrhizas within Mucoromycota.</title>
        <authorList>
            <person name="Chang Y."/>
            <person name="Desiro A."/>
            <person name="Na H."/>
            <person name="Sandor L."/>
            <person name="Lipzen A."/>
            <person name="Clum A."/>
            <person name="Barry K."/>
            <person name="Grigoriev I.V."/>
            <person name="Martin F.M."/>
            <person name="Stajich J.E."/>
            <person name="Smith M.E."/>
            <person name="Bonito G."/>
            <person name="Spatafora J.W."/>
        </authorList>
    </citation>
    <scope>NUCLEOTIDE SEQUENCE [LARGE SCALE GENOMIC DNA]</scope>
    <source>
        <strain evidence="1 2">GMNB39</strain>
    </source>
</reference>
<dbReference type="Proteomes" id="UP000268093">
    <property type="component" value="Unassembled WGS sequence"/>
</dbReference>
<gene>
    <name evidence="1" type="ORF">BC936DRAFT_140621</name>
</gene>
<organism evidence="1 2">
    <name type="scientific">Jimgerdemannia flammicorona</name>
    <dbReference type="NCBI Taxonomy" id="994334"/>
    <lineage>
        <taxon>Eukaryota</taxon>
        <taxon>Fungi</taxon>
        <taxon>Fungi incertae sedis</taxon>
        <taxon>Mucoromycota</taxon>
        <taxon>Mucoromycotina</taxon>
        <taxon>Endogonomycetes</taxon>
        <taxon>Endogonales</taxon>
        <taxon>Endogonaceae</taxon>
        <taxon>Jimgerdemannia</taxon>
    </lineage>
</organism>
<accession>A0A433AIU8</accession>
<name>A0A433AIU8_9FUNG</name>
<protein>
    <submittedName>
        <fullName evidence="1">Uncharacterized protein</fullName>
    </submittedName>
</protein>
<evidence type="ECO:0000313" key="2">
    <source>
        <dbReference type="Proteomes" id="UP000268093"/>
    </source>
</evidence>
<dbReference type="AlphaFoldDB" id="A0A433AIU8"/>